<evidence type="ECO:0000313" key="1">
    <source>
        <dbReference type="EMBL" id="GHE15898.1"/>
    </source>
</evidence>
<evidence type="ECO:0000313" key="2">
    <source>
        <dbReference type="Proteomes" id="UP000655443"/>
    </source>
</evidence>
<organism evidence="1 2">
    <name type="scientific">Streptomyces alanosinicus</name>
    <dbReference type="NCBI Taxonomy" id="68171"/>
    <lineage>
        <taxon>Bacteria</taxon>
        <taxon>Bacillati</taxon>
        <taxon>Actinomycetota</taxon>
        <taxon>Actinomycetes</taxon>
        <taxon>Kitasatosporales</taxon>
        <taxon>Streptomycetaceae</taxon>
        <taxon>Streptomyces</taxon>
    </lineage>
</organism>
<dbReference type="RefSeq" id="WP_229882524.1">
    <property type="nucleotide sequence ID" value="NZ_BMVG01000071.1"/>
</dbReference>
<sequence length="224" mass="25167">MPQDIEFGLPFAPRISPDLDGARRRDLDWVRKMRLVVGRQGLDWYRSWDMARLAAYGFPYARGPELDLCTNAMAFSFIFDDQFDGPLDLVPHDVARHRSANATEQGSAQVSGRAPWTMEQYLQVRRGIAANALPLSLGEHAAGIALPAAAFHSPQLRITRETAVDITLMCNDVYSLEKLDCRPPHLADPNTAIPRRPEDIARLGPRLLREHPRPVNLFHPVLAE</sequence>
<keyword evidence="2" id="KW-1185">Reference proteome</keyword>
<reference evidence="1" key="1">
    <citation type="journal article" date="2014" name="Int. J. Syst. Evol. Microbiol.">
        <title>Complete genome sequence of Corynebacterium casei LMG S-19264T (=DSM 44701T), isolated from a smear-ripened cheese.</title>
        <authorList>
            <consortium name="US DOE Joint Genome Institute (JGI-PGF)"/>
            <person name="Walter F."/>
            <person name="Albersmeier A."/>
            <person name="Kalinowski J."/>
            <person name="Ruckert C."/>
        </authorList>
    </citation>
    <scope>NUCLEOTIDE SEQUENCE</scope>
    <source>
        <strain evidence="1">JCM 4714</strain>
    </source>
</reference>
<dbReference type="InterPro" id="IPR008949">
    <property type="entry name" value="Isoprenoid_synthase_dom_sf"/>
</dbReference>
<dbReference type="Gene3D" id="1.10.600.10">
    <property type="entry name" value="Farnesyl Diphosphate Synthase"/>
    <property type="match status" value="2"/>
</dbReference>
<comment type="caution">
    <text evidence="1">The sequence shown here is derived from an EMBL/GenBank/DDBJ whole genome shotgun (WGS) entry which is preliminary data.</text>
</comment>
<dbReference type="Proteomes" id="UP000655443">
    <property type="component" value="Unassembled WGS sequence"/>
</dbReference>
<reference evidence="1" key="2">
    <citation type="submission" date="2020-09" db="EMBL/GenBank/DDBJ databases">
        <authorList>
            <person name="Sun Q."/>
            <person name="Ohkuma M."/>
        </authorList>
    </citation>
    <scope>NUCLEOTIDE SEQUENCE</scope>
    <source>
        <strain evidence="1">JCM 4714</strain>
    </source>
</reference>
<dbReference type="AlphaFoldDB" id="A0A918YUM0"/>
<protein>
    <submittedName>
        <fullName evidence="1">Uncharacterized protein</fullName>
    </submittedName>
</protein>
<gene>
    <name evidence="1" type="ORF">GCM10010339_92040</name>
</gene>
<dbReference type="Pfam" id="PF19086">
    <property type="entry name" value="Terpene_syn_C_2"/>
    <property type="match status" value="1"/>
</dbReference>
<dbReference type="EMBL" id="BMVG01000071">
    <property type="protein sequence ID" value="GHE15898.1"/>
    <property type="molecule type" value="Genomic_DNA"/>
</dbReference>
<dbReference type="SUPFAM" id="SSF48576">
    <property type="entry name" value="Terpenoid synthases"/>
    <property type="match status" value="1"/>
</dbReference>
<proteinExistence type="predicted"/>
<name>A0A918YUM0_9ACTN</name>
<accession>A0A918YUM0</accession>